<dbReference type="OrthoDB" id="1467674at2"/>
<dbReference type="AlphaFoldDB" id="A0A2D0NC09"/>
<protein>
    <submittedName>
        <fullName evidence="1">Uncharacterized protein</fullName>
    </submittedName>
</protein>
<dbReference type="EMBL" id="PDUD01000019">
    <property type="protein sequence ID" value="PHN06035.1"/>
    <property type="molecule type" value="Genomic_DNA"/>
</dbReference>
<name>A0A2D0NC09_FLAN2</name>
<dbReference type="Proteomes" id="UP000223913">
    <property type="component" value="Unassembled WGS sequence"/>
</dbReference>
<dbReference type="RefSeq" id="WP_099150628.1">
    <property type="nucleotide sequence ID" value="NZ_PDUD01000019.1"/>
</dbReference>
<keyword evidence="2" id="KW-1185">Reference proteome</keyword>
<accession>A0A2D0NC09</accession>
<sequence>MPSYYIINGQRYDRQLLETAQQLTEGRGDGRISRQDAEIIWEQVQDGSSITATERRTILYLLEKLNWSDRASAWSEQLVELQEDPEEENGIDHIVRVEFDLESLRYDFPPAYIRDQEALEHNRLSFSQALRTALQVILHSDSERESPRQVIGQVFGWFPAAEPEARQKISLKLYEVLRNGQMSLLPAIDWNADTELDFNPPEGGESATDNWIFTLYLPTLSDHLYWVIVPRDGKREAFIYGFN</sequence>
<proteinExistence type="predicted"/>
<organism evidence="1 2">
    <name type="scientific">Flavilitoribacter nigricans (strain ATCC 23147 / DSM 23189 / NBRC 102662 / NCIMB 1420 / SS-2)</name>
    <name type="common">Lewinella nigricans</name>
    <dbReference type="NCBI Taxonomy" id="1122177"/>
    <lineage>
        <taxon>Bacteria</taxon>
        <taxon>Pseudomonadati</taxon>
        <taxon>Bacteroidota</taxon>
        <taxon>Saprospiria</taxon>
        <taxon>Saprospirales</taxon>
        <taxon>Lewinellaceae</taxon>
        <taxon>Flavilitoribacter</taxon>
    </lineage>
</organism>
<gene>
    <name evidence="1" type="ORF">CRP01_13780</name>
</gene>
<comment type="caution">
    <text evidence="1">The sequence shown here is derived from an EMBL/GenBank/DDBJ whole genome shotgun (WGS) entry which is preliminary data.</text>
</comment>
<evidence type="ECO:0000313" key="1">
    <source>
        <dbReference type="EMBL" id="PHN06035.1"/>
    </source>
</evidence>
<evidence type="ECO:0000313" key="2">
    <source>
        <dbReference type="Proteomes" id="UP000223913"/>
    </source>
</evidence>
<reference evidence="1 2" key="1">
    <citation type="submission" date="2017-10" db="EMBL/GenBank/DDBJ databases">
        <title>The draft genome sequence of Lewinella nigricans NBRC 102662.</title>
        <authorList>
            <person name="Wang K."/>
        </authorList>
    </citation>
    <scope>NUCLEOTIDE SEQUENCE [LARGE SCALE GENOMIC DNA]</scope>
    <source>
        <strain evidence="1 2">NBRC 102662</strain>
    </source>
</reference>